<evidence type="ECO:0000313" key="7">
    <source>
        <dbReference type="Proteomes" id="UP001065322"/>
    </source>
</evidence>
<dbReference type="EMBL" id="CP054475">
    <property type="protein sequence ID" value="UXD89403.1"/>
    <property type="molecule type" value="Genomic_DNA"/>
</dbReference>
<dbReference type="Gene3D" id="3.40.190.290">
    <property type="match status" value="1"/>
</dbReference>
<name>A0ABY6AG03_9GAMM</name>
<dbReference type="Pfam" id="PF03466">
    <property type="entry name" value="LysR_substrate"/>
    <property type="match status" value="1"/>
</dbReference>
<dbReference type="PANTHER" id="PTHR30537">
    <property type="entry name" value="HTH-TYPE TRANSCRIPTIONAL REGULATOR"/>
    <property type="match status" value="1"/>
</dbReference>
<feature type="domain" description="HTH lysR-type" evidence="5">
    <location>
        <begin position="2"/>
        <end position="59"/>
    </location>
</feature>
<dbReference type="SUPFAM" id="SSF46785">
    <property type="entry name" value="Winged helix' DNA-binding domain"/>
    <property type="match status" value="1"/>
</dbReference>
<dbReference type="InterPro" id="IPR000847">
    <property type="entry name" value="LysR_HTH_N"/>
</dbReference>
<evidence type="ECO:0000313" key="6">
    <source>
        <dbReference type="EMBL" id="UXD89403.1"/>
    </source>
</evidence>
<keyword evidence="4" id="KW-0804">Transcription</keyword>
<dbReference type="SUPFAM" id="SSF53850">
    <property type="entry name" value="Periplasmic binding protein-like II"/>
    <property type="match status" value="1"/>
</dbReference>
<keyword evidence="3" id="KW-0238">DNA-binding</keyword>
<dbReference type="Pfam" id="PF00126">
    <property type="entry name" value="HTH_1"/>
    <property type="match status" value="1"/>
</dbReference>
<gene>
    <name evidence="6" type="ORF">HUF19_11550</name>
</gene>
<organism evidence="6 7">
    <name type="scientific">Thalassolituus hydrocarboniclasticus</name>
    <dbReference type="NCBI Taxonomy" id="2742796"/>
    <lineage>
        <taxon>Bacteria</taxon>
        <taxon>Pseudomonadati</taxon>
        <taxon>Pseudomonadota</taxon>
        <taxon>Gammaproteobacteria</taxon>
        <taxon>Oceanospirillales</taxon>
        <taxon>Oceanospirillaceae</taxon>
        <taxon>Thalassolituus</taxon>
    </lineage>
</organism>
<dbReference type="Gene3D" id="1.10.10.10">
    <property type="entry name" value="Winged helix-like DNA-binding domain superfamily/Winged helix DNA-binding domain"/>
    <property type="match status" value="1"/>
</dbReference>
<proteinExistence type="inferred from homology"/>
<protein>
    <submittedName>
        <fullName evidence="6">LysR family transcriptional regulator</fullName>
    </submittedName>
</protein>
<evidence type="ECO:0000256" key="3">
    <source>
        <dbReference type="ARBA" id="ARBA00023125"/>
    </source>
</evidence>
<accession>A0ABY6AG03</accession>
<reference evidence="7" key="1">
    <citation type="submission" date="2020-06" db="EMBL/GenBank/DDBJ databases">
        <title>Thalassolituus marinus alknpb1M-1, a hydrocarbon-degrading bacterium isolated from the deep-sea overlying water using an in-situ strategy from the South China Sea basin.</title>
        <authorList>
            <person name="Dong C."/>
            <person name="Chen Y."/>
            <person name="Shao Z."/>
        </authorList>
    </citation>
    <scope>NUCLEOTIDE SEQUENCE [LARGE SCALE GENOMIC DNA]</scope>
    <source>
        <strain evidence="7">alknpb1M-1</strain>
    </source>
</reference>
<dbReference type="Proteomes" id="UP001065322">
    <property type="component" value="Chromosome"/>
</dbReference>
<comment type="similarity">
    <text evidence="1">Belongs to the LysR transcriptional regulatory family.</text>
</comment>
<evidence type="ECO:0000259" key="5">
    <source>
        <dbReference type="PROSITE" id="PS50931"/>
    </source>
</evidence>
<dbReference type="PANTHER" id="PTHR30537:SF10">
    <property type="entry name" value="TRANSCRIPTIONAL REGULATOR-RELATED"/>
    <property type="match status" value="1"/>
</dbReference>
<evidence type="ECO:0000256" key="2">
    <source>
        <dbReference type="ARBA" id="ARBA00023015"/>
    </source>
</evidence>
<dbReference type="InterPro" id="IPR036388">
    <property type="entry name" value="WH-like_DNA-bd_sf"/>
</dbReference>
<dbReference type="PROSITE" id="PS50931">
    <property type="entry name" value="HTH_LYSR"/>
    <property type="match status" value="1"/>
</dbReference>
<dbReference type="InterPro" id="IPR058163">
    <property type="entry name" value="LysR-type_TF_proteobact-type"/>
</dbReference>
<sequence length="300" mass="33408">MPQWEGIREFVAVAESCSFTAAAVQLGLSTAQVSRQVRALEQRLGSELLFRTTRRVALTEPGQLYYQHCRLLLDGLAEAELALGNLQATPQGKLRITAPMSYGERHIAPLLNDFALRYPQIQLHYLLTNEKLDLVGGGYDMAVRLGKLDDDRLVARRLASREQYTCASPGYLAAHGEPHSLAELKQHNCLAGTLDYWRFQEQGRERVVHIRGSLSANSGPALLDAALKGIGIVQLPDYYVQPYIERGELISLLPAIRTSREGIWALYPPSRNLSPKVRLLIDYLEQQLNGAGSDPDAEYL</sequence>
<evidence type="ECO:0000256" key="1">
    <source>
        <dbReference type="ARBA" id="ARBA00009437"/>
    </source>
</evidence>
<dbReference type="InterPro" id="IPR005119">
    <property type="entry name" value="LysR_subst-bd"/>
</dbReference>
<keyword evidence="2" id="KW-0805">Transcription regulation</keyword>
<evidence type="ECO:0000256" key="4">
    <source>
        <dbReference type="ARBA" id="ARBA00023163"/>
    </source>
</evidence>
<dbReference type="InterPro" id="IPR036390">
    <property type="entry name" value="WH_DNA-bd_sf"/>
</dbReference>
<keyword evidence="7" id="KW-1185">Reference proteome</keyword>